<reference evidence="2" key="1">
    <citation type="submission" date="2016-10" db="EMBL/GenBank/DDBJ databases">
        <authorList>
            <person name="Varghese N."/>
            <person name="Submissions S."/>
        </authorList>
    </citation>
    <scope>NUCLEOTIDE SEQUENCE [LARGE SCALE GENOMIC DNA]</scope>
    <source>
        <strain evidence="2">DSM 21620</strain>
    </source>
</reference>
<accession>A0A1G6PSY1</accession>
<dbReference type="Pfam" id="PF10711">
    <property type="entry name" value="DUF2513"/>
    <property type="match status" value="1"/>
</dbReference>
<dbReference type="STRING" id="361279.SAMN05421663_104252"/>
<evidence type="ECO:0008006" key="3">
    <source>
        <dbReference type="Google" id="ProtNLM"/>
    </source>
</evidence>
<protein>
    <recommendedName>
        <fullName evidence="3">DUF2513 domain-containing protein</fullName>
    </recommendedName>
</protein>
<dbReference type="EMBL" id="FMZB01000004">
    <property type="protein sequence ID" value="SDC83243.1"/>
    <property type="molecule type" value="Genomic_DNA"/>
</dbReference>
<organism evidence="1 2">
    <name type="scientific">Terribacillus halophilus</name>
    <dbReference type="NCBI Taxonomy" id="361279"/>
    <lineage>
        <taxon>Bacteria</taxon>
        <taxon>Bacillati</taxon>
        <taxon>Bacillota</taxon>
        <taxon>Bacilli</taxon>
        <taxon>Bacillales</taxon>
        <taxon>Bacillaceae</taxon>
        <taxon>Terribacillus</taxon>
    </lineage>
</organism>
<gene>
    <name evidence="1" type="ORF">SAMN05421663_104252</name>
</gene>
<dbReference type="OrthoDB" id="6960201at2"/>
<proteinExistence type="predicted"/>
<evidence type="ECO:0000313" key="2">
    <source>
        <dbReference type="Proteomes" id="UP000198666"/>
    </source>
</evidence>
<evidence type="ECO:0000313" key="1">
    <source>
        <dbReference type="EMBL" id="SDC83243.1"/>
    </source>
</evidence>
<dbReference type="AlphaFoldDB" id="A0A1G6PSY1"/>
<keyword evidence="2" id="KW-1185">Reference proteome</keyword>
<dbReference type="RefSeq" id="WP_093727036.1">
    <property type="nucleotide sequence ID" value="NZ_FMZB01000004.1"/>
</dbReference>
<dbReference type="Proteomes" id="UP000198666">
    <property type="component" value="Unassembled WGS sequence"/>
</dbReference>
<dbReference type="InterPro" id="IPR019650">
    <property type="entry name" value="DUF2513"/>
</dbReference>
<name>A0A1G6PSY1_9BACI</name>
<sequence length="140" mass="16461">MKENKKGDRNNEIEVMPLKRDMSIIRSLLLDIEAEFTEGGFALEVAEEDEYSEEEMNYHLQLMKEAKLIKLETVIDEEEEEEEMLIYGLTWEGHELLDSIREDEIWQQLLVKLKRERGSMPFSVLRKQAAKAAEAYYASE</sequence>